<dbReference type="SUPFAM" id="SSF161111">
    <property type="entry name" value="Cation efflux protein transmembrane domain-like"/>
    <property type="match status" value="1"/>
</dbReference>
<feature type="transmembrane region" description="Helical" evidence="6">
    <location>
        <begin position="114"/>
        <end position="135"/>
    </location>
</feature>
<evidence type="ECO:0000313" key="8">
    <source>
        <dbReference type="EMBL" id="MBC5679263.1"/>
    </source>
</evidence>
<dbReference type="PANTHER" id="PTHR43840:SF50">
    <property type="entry name" value="MANGANESE EFFLUX SYSTEM PROTEIN MNES"/>
    <property type="match status" value="1"/>
</dbReference>
<evidence type="ECO:0000256" key="5">
    <source>
        <dbReference type="ARBA" id="ARBA00023136"/>
    </source>
</evidence>
<proteinExistence type="predicted"/>
<evidence type="ECO:0000256" key="1">
    <source>
        <dbReference type="ARBA" id="ARBA00004141"/>
    </source>
</evidence>
<dbReference type="Proteomes" id="UP000635828">
    <property type="component" value="Unassembled WGS sequence"/>
</dbReference>
<keyword evidence="3 6" id="KW-0812">Transmembrane</keyword>
<comment type="subcellular location">
    <subcellularLocation>
        <location evidence="1">Membrane</location>
        <topology evidence="1">Multi-pass membrane protein</topology>
    </subcellularLocation>
</comment>
<keyword evidence="9" id="KW-1185">Reference proteome</keyword>
<protein>
    <submittedName>
        <fullName evidence="8">Cation transporter</fullName>
    </submittedName>
</protein>
<gene>
    <name evidence="8" type="ORF">H8S22_17480</name>
</gene>
<name>A0ABR7FWS8_9FIRM</name>
<dbReference type="EMBL" id="JACOOS010000040">
    <property type="protein sequence ID" value="MBC5679263.1"/>
    <property type="molecule type" value="Genomic_DNA"/>
</dbReference>
<comment type="caution">
    <text evidence="8">The sequence shown here is derived from an EMBL/GenBank/DDBJ whole genome shotgun (WGS) entry which is preliminary data.</text>
</comment>
<dbReference type="InterPro" id="IPR058533">
    <property type="entry name" value="Cation_efflux_TM"/>
</dbReference>
<reference evidence="8 9" key="1">
    <citation type="submission" date="2020-08" db="EMBL/GenBank/DDBJ databases">
        <title>Genome public.</title>
        <authorList>
            <person name="Liu C."/>
            <person name="Sun Q."/>
        </authorList>
    </citation>
    <scope>NUCLEOTIDE SEQUENCE [LARGE SCALE GENOMIC DNA]</scope>
    <source>
        <strain evidence="8 9">NSJ-7</strain>
    </source>
</reference>
<dbReference type="Gene3D" id="1.20.1510.10">
    <property type="entry name" value="Cation efflux protein transmembrane domain"/>
    <property type="match status" value="1"/>
</dbReference>
<dbReference type="Pfam" id="PF01545">
    <property type="entry name" value="Cation_efflux"/>
    <property type="match status" value="1"/>
</dbReference>
<evidence type="ECO:0000256" key="2">
    <source>
        <dbReference type="ARBA" id="ARBA00022448"/>
    </source>
</evidence>
<evidence type="ECO:0000256" key="4">
    <source>
        <dbReference type="ARBA" id="ARBA00022989"/>
    </source>
</evidence>
<keyword evidence="4 6" id="KW-1133">Transmembrane helix</keyword>
<keyword evidence="2" id="KW-0813">Transport</keyword>
<organism evidence="8 9">
    <name type="scientific">Anaerostipes hominis</name>
    <name type="common">ex Liu et al. 2021</name>
    <dbReference type="NCBI Taxonomy" id="2763018"/>
    <lineage>
        <taxon>Bacteria</taxon>
        <taxon>Bacillati</taxon>
        <taxon>Bacillota</taxon>
        <taxon>Clostridia</taxon>
        <taxon>Lachnospirales</taxon>
        <taxon>Lachnospiraceae</taxon>
        <taxon>Anaerostipes</taxon>
    </lineage>
</organism>
<evidence type="ECO:0000259" key="7">
    <source>
        <dbReference type="Pfam" id="PF01545"/>
    </source>
</evidence>
<dbReference type="InterPro" id="IPR050291">
    <property type="entry name" value="CDF_Transporter"/>
</dbReference>
<dbReference type="PANTHER" id="PTHR43840">
    <property type="entry name" value="MITOCHONDRIAL METAL TRANSPORTER 1-RELATED"/>
    <property type="match status" value="1"/>
</dbReference>
<dbReference type="InterPro" id="IPR002524">
    <property type="entry name" value="Cation_efflux"/>
</dbReference>
<dbReference type="RefSeq" id="WP_024727622.1">
    <property type="nucleotide sequence ID" value="NZ_JACOOS010000040.1"/>
</dbReference>
<dbReference type="NCBIfam" id="TIGR01297">
    <property type="entry name" value="CDF"/>
    <property type="match status" value="1"/>
</dbReference>
<evidence type="ECO:0000256" key="6">
    <source>
        <dbReference type="SAM" id="Phobius"/>
    </source>
</evidence>
<keyword evidence="5 6" id="KW-0472">Membrane</keyword>
<dbReference type="InterPro" id="IPR027469">
    <property type="entry name" value="Cation_efflux_TMD_sf"/>
</dbReference>
<sequence length="386" mass="42571">MKKDKKGASLFRLTVLGIVLNLFLSILKFTAGAVSHSVTVTADGWNNLTDAGTTAVTMFGLWVAGCGAGKHHPYGHGRLEWLLGMLASASVITIGFELLKTSVSALYRGQQSDYQTAVFFVLFLSVAVKIWMYFYQKRAGLAMESATLKAMSKDSLSDAFATGTVLISAFVTRFTEWNIDGWCGIGVAVLILANGLKSFTEIVEKVIGTQPEGSILQEVEDIISKQEGVACFYGLNIHDYGLKHYIVSVKILGKDSGIFTKALELSLMLEQKYNCNCTVQAGIAAEESNKIKQLRKDLNEKAGEIHPLLELKNYRFIRAGEHTLITADLCIPISLQKKEDMILKELSQTAGKAGIQYQLELSPFVENNHIRSWKTLKKSKKRKGWG</sequence>
<evidence type="ECO:0000313" key="9">
    <source>
        <dbReference type="Proteomes" id="UP000635828"/>
    </source>
</evidence>
<feature type="domain" description="Cation efflux protein transmembrane" evidence="7">
    <location>
        <begin position="16"/>
        <end position="201"/>
    </location>
</feature>
<accession>A0ABR7FWS8</accession>
<evidence type="ECO:0000256" key="3">
    <source>
        <dbReference type="ARBA" id="ARBA00022692"/>
    </source>
</evidence>
<feature type="transmembrane region" description="Helical" evidence="6">
    <location>
        <begin position="12"/>
        <end position="31"/>
    </location>
</feature>
<feature type="transmembrane region" description="Helical" evidence="6">
    <location>
        <begin position="81"/>
        <end position="99"/>
    </location>
</feature>